<protein>
    <submittedName>
        <fullName evidence="2">Uncharacterized protein</fullName>
    </submittedName>
</protein>
<comment type="caution">
    <text evidence="2">The sequence shown here is derived from an EMBL/GenBank/DDBJ whole genome shotgun (WGS) entry which is preliminary data.</text>
</comment>
<accession>A0ABU7FR76</accession>
<keyword evidence="1" id="KW-0472">Membrane</keyword>
<dbReference type="Proteomes" id="UP001333996">
    <property type="component" value="Unassembled WGS sequence"/>
</dbReference>
<feature type="transmembrane region" description="Helical" evidence="1">
    <location>
        <begin position="53"/>
        <end position="75"/>
    </location>
</feature>
<keyword evidence="1" id="KW-1133">Transmembrane helix</keyword>
<dbReference type="EMBL" id="JAYWVC010000168">
    <property type="protein sequence ID" value="MED7826620.1"/>
    <property type="molecule type" value="Genomic_DNA"/>
</dbReference>
<gene>
    <name evidence="2" type="ORF">VXC91_32915</name>
</gene>
<organism evidence="2 3">
    <name type="scientific">Streptomyces chiangmaiensis</name>
    <dbReference type="NCBI Taxonomy" id="766497"/>
    <lineage>
        <taxon>Bacteria</taxon>
        <taxon>Bacillati</taxon>
        <taxon>Actinomycetota</taxon>
        <taxon>Actinomycetes</taxon>
        <taxon>Kitasatosporales</taxon>
        <taxon>Streptomycetaceae</taxon>
        <taxon>Streptomyces</taxon>
    </lineage>
</organism>
<keyword evidence="1" id="KW-0812">Transmembrane</keyword>
<keyword evidence="3" id="KW-1185">Reference proteome</keyword>
<reference evidence="2" key="1">
    <citation type="submission" date="2024-01" db="EMBL/GenBank/DDBJ databases">
        <title>First draft genome sequence data of TA4-1, the type strain of Gram-positive actinobacterium Streptomyces chiangmaiensis.</title>
        <authorList>
            <person name="Yasawong M."/>
            <person name="Nantapong N."/>
        </authorList>
    </citation>
    <scope>NUCLEOTIDE SEQUENCE</scope>
    <source>
        <strain evidence="2">TA4-1</strain>
    </source>
</reference>
<proteinExistence type="predicted"/>
<name>A0ABU7FR76_9ACTN</name>
<evidence type="ECO:0000313" key="2">
    <source>
        <dbReference type="EMBL" id="MED7826620.1"/>
    </source>
</evidence>
<evidence type="ECO:0000256" key="1">
    <source>
        <dbReference type="SAM" id="Phobius"/>
    </source>
</evidence>
<evidence type="ECO:0000313" key="3">
    <source>
        <dbReference type="Proteomes" id="UP001333996"/>
    </source>
</evidence>
<sequence>MSWKLRMDVVIEAAFDALPDDVRERLALALANACTDPYASTTPFGEDDGVMRLLVLPDVMAVLLITSALGTVRVVQIDH</sequence>
<dbReference type="RefSeq" id="WP_329511015.1">
    <property type="nucleotide sequence ID" value="NZ_BAAAYZ010000042.1"/>
</dbReference>